<dbReference type="Gene3D" id="1.10.1130.10">
    <property type="entry name" value="Flavocytochrome C3, Chain A"/>
    <property type="match status" value="2"/>
</dbReference>
<dbReference type="Pfam" id="PF09699">
    <property type="entry name" value="Paired_CXXCH_1"/>
    <property type="match status" value="1"/>
</dbReference>
<dbReference type="InterPro" id="IPR036280">
    <property type="entry name" value="Multihaem_cyt_sf"/>
</dbReference>
<evidence type="ECO:0000313" key="5">
    <source>
        <dbReference type="Proteomes" id="UP001556196"/>
    </source>
</evidence>
<dbReference type="InterPro" id="IPR016024">
    <property type="entry name" value="ARM-type_fold"/>
</dbReference>
<feature type="domain" description="Doubled CXXCH motif" evidence="2">
    <location>
        <begin position="254"/>
        <end position="281"/>
    </location>
</feature>
<protein>
    <submittedName>
        <fullName evidence="4">Tetratricopeptide repeat protein</fullName>
    </submittedName>
</protein>
<dbReference type="SUPFAM" id="SSF48695">
    <property type="entry name" value="Multiheme cytochromes"/>
    <property type="match status" value="1"/>
</dbReference>
<dbReference type="Pfam" id="PF13432">
    <property type="entry name" value="TPR_16"/>
    <property type="match status" value="1"/>
</dbReference>
<dbReference type="SUPFAM" id="SSF48371">
    <property type="entry name" value="ARM repeat"/>
    <property type="match status" value="1"/>
</dbReference>
<name>A0ABV3QWJ7_9HYPH</name>
<dbReference type="Gene3D" id="1.25.10.10">
    <property type="entry name" value="Leucine-rich Repeat Variant"/>
    <property type="match status" value="1"/>
</dbReference>
<evidence type="ECO:0000259" key="2">
    <source>
        <dbReference type="Pfam" id="PF09699"/>
    </source>
</evidence>
<comment type="caution">
    <text evidence="4">The sequence shown here is derived from an EMBL/GenBank/DDBJ whole genome shotgun (WGS) entry which is preliminary data.</text>
</comment>
<dbReference type="PANTHER" id="PTHR35038">
    <property type="entry name" value="DISSIMILATORY SULFITE REDUCTASE SIRA"/>
    <property type="match status" value="1"/>
</dbReference>
<accession>A0ABV3QWJ7</accession>
<dbReference type="PANTHER" id="PTHR35038:SF8">
    <property type="entry name" value="C-TYPE POLYHEME CYTOCHROME OMCC"/>
    <property type="match status" value="1"/>
</dbReference>
<reference evidence="4 5" key="1">
    <citation type="submission" date="2024-06" db="EMBL/GenBank/DDBJ databases">
        <authorList>
            <person name="Tuo L."/>
        </authorList>
    </citation>
    <scope>NUCLEOTIDE SEQUENCE [LARGE SCALE GENOMIC DNA]</scope>
    <source>
        <strain evidence="4 5">ZMM04-5</strain>
    </source>
</reference>
<keyword evidence="1" id="KW-0732">Signal</keyword>
<dbReference type="InterPro" id="IPR023155">
    <property type="entry name" value="Cyt_c-552/4"/>
</dbReference>
<gene>
    <name evidence="4" type="ORF">ABUE31_05550</name>
</gene>
<sequence length="698" mass="75512">MLEPDPTSVRGDFGDVRFEHKGVTSRFYGEGAEYFVDTDGADGKIARFKIRYVVGKEPLQQYLVELDGGRLQVLDIAWDTERKRWFHLYPDQDVSAGNGLHWTGNYKNWQARCAVCHQTDFRKNYRPETRTYQSAWAELTVGCEACHGPGQAHVAWAQKGGWADLGAWPDLTASGFPRAQSTSKQAIEQDMCGPCHARRDHLTPDSTPPGAHFTDFYSISGLGGGLYFPDGQQDQEVYILGSFLQSKMHQRGVTCSNCHEPHSARLVAEGNAVCTQCHNETGREGFPSLVLKDYDSPDHHHHQPGAAGSQCVDCHMPERTYMTVDARRDHFFRVPDPELSRQVGSPDACLSCHAGQTDAWAASAVASWAPERKPADRSVAILFSEIAGSGLSAERMSALVAIARDPVKPAIVRMSAIQAMGDQADPTTVVSLAGLLSDTSAEVRAASVRLWRTSPPGERAGRLRPLLDDPARMVRVAAALELAAIPPDQLPGEMRGSLSSALDELRVSMGAKSDVPDGQIAIGGLAMSSRNWPAAQAAFAEAVLMDPQLVQIWLTRAQIAAALGDASEAAAILTAARASNPNDGSIAVELARLLLGQGRLADAVPLLKDVVSAHPSDQDARINLAFAQLQTGDPTSARVHIDALSKAAPQRLEVMILEGLYQLAEGRPGEGAAVVREIRRLHPGARLPPILDRLGREP</sequence>
<dbReference type="InterPro" id="IPR011989">
    <property type="entry name" value="ARM-like"/>
</dbReference>
<evidence type="ECO:0000313" key="4">
    <source>
        <dbReference type="EMBL" id="MEW9805446.1"/>
    </source>
</evidence>
<organism evidence="4 5">
    <name type="scientific">Mesorhizobium marinum</name>
    <dbReference type="NCBI Taxonomy" id="3228790"/>
    <lineage>
        <taxon>Bacteria</taxon>
        <taxon>Pseudomonadati</taxon>
        <taxon>Pseudomonadota</taxon>
        <taxon>Alphaproteobacteria</taxon>
        <taxon>Hyphomicrobiales</taxon>
        <taxon>Phyllobacteriaceae</taxon>
        <taxon>Mesorhizobium</taxon>
    </lineage>
</organism>
<dbReference type="Gene3D" id="1.25.40.10">
    <property type="entry name" value="Tetratricopeptide repeat domain"/>
    <property type="match status" value="1"/>
</dbReference>
<proteinExistence type="predicted"/>
<dbReference type="EMBL" id="JBFOCI010000002">
    <property type="protein sequence ID" value="MEW9805446.1"/>
    <property type="molecule type" value="Genomic_DNA"/>
</dbReference>
<keyword evidence="5" id="KW-1185">Reference proteome</keyword>
<dbReference type="RefSeq" id="WP_367723554.1">
    <property type="nucleotide sequence ID" value="NZ_JBFOCI010000002.1"/>
</dbReference>
<dbReference type="SUPFAM" id="SSF48452">
    <property type="entry name" value="TPR-like"/>
    <property type="match status" value="1"/>
</dbReference>
<evidence type="ECO:0000259" key="3">
    <source>
        <dbReference type="Pfam" id="PF13435"/>
    </source>
</evidence>
<dbReference type="Proteomes" id="UP001556196">
    <property type="component" value="Unassembled WGS sequence"/>
</dbReference>
<dbReference type="Pfam" id="PF14559">
    <property type="entry name" value="TPR_19"/>
    <property type="match status" value="1"/>
</dbReference>
<feature type="domain" description="Cytochrome c-552/4" evidence="3">
    <location>
        <begin position="109"/>
        <end position="148"/>
    </location>
</feature>
<dbReference type="InterPro" id="IPR051829">
    <property type="entry name" value="Multiheme_Cytochr_ET"/>
</dbReference>
<dbReference type="InterPro" id="IPR010177">
    <property type="entry name" value="Paired_CXXCH_1"/>
</dbReference>
<dbReference type="Pfam" id="PF13435">
    <property type="entry name" value="Cytochrome_C554"/>
    <property type="match status" value="1"/>
</dbReference>
<evidence type="ECO:0000256" key="1">
    <source>
        <dbReference type="ARBA" id="ARBA00022729"/>
    </source>
</evidence>
<dbReference type="InterPro" id="IPR011990">
    <property type="entry name" value="TPR-like_helical_dom_sf"/>
</dbReference>